<name>A0A4D6LZY7_VIGUN</name>
<evidence type="ECO:0000313" key="2">
    <source>
        <dbReference type="Proteomes" id="UP000501690"/>
    </source>
</evidence>
<reference evidence="1 2" key="1">
    <citation type="submission" date="2019-04" db="EMBL/GenBank/DDBJ databases">
        <title>An improved genome assembly and genetic linkage map for asparagus bean, Vigna unguiculata ssp. sesquipedialis.</title>
        <authorList>
            <person name="Xia Q."/>
            <person name="Zhang R."/>
            <person name="Dong Y."/>
        </authorList>
    </citation>
    <scope>NUCLEOTIDE SEQUENCE [LARGE SCALE GENOMIC DNA]</scope>
    <source>
        <tissue evidence="1">Leaf</tissue>
    </source>
</reference>
<gene>
    <name evidence="1" type="ORF">DEO72_LG5g2131</name>
</gene>
<evidence type="ECO:0000313" key="1">
    <source>
        <dbReference type="EMBL" id="QCD94053.1"/>
    </source>
</evidence>
<dbReference type="AlphaFoldDB" id="A0A4D6LZY7"/>
<dbReference type="Proteomes" id="UP000501690">
    <property type="component" value="Linkage Group LG5"/>
</dbReference>
<protein>
    <submittedName>
        <fullName evidence="1">Uncharacterized protein</fullName>
    </submittedName>
</protein>
<proteinExistence type="predicted"/>
<accession>A0A4D6LZY7</accession>
<sequence>MDVLNSLYISKSQSLVLIYQYGGSDVCCFAFLCRGRVSSQGAVLSFVVVVSQRRSSVFHSPPSSTTAAHSSPPLEIELVVIEARDLIVVDLRGTSVEGELWELEAEDEG</sequence>
<organism evidence="1 2">
    <name type="scientific">Vigna unguiculata</name>
    <name type="common">Cowpea</name>
    <dbReference type="NCBI Taxonomy" id="3917"/>
    <lineage>
        <taxon>Eukaryota</taxon>
        <taxon>Viridiplantae</taxon>
        <taxon>Streptophyta</taxon>
        <taxon>Embryophyta</taxon>
        <taxon>Tracheophyta</taxon>
        <taxon>Spermatophyta</taxon>
        <taxon>Magnoliopsida</taxon>
        <taxon>eudicotyledons</taxon>
        <taxon>Gunneridae</taxon>
        <taxon>Pentapetalae</taxon>
        <taxon>rosids</taxon>
        <taxon>fabids</taxon>
        <taxon>Fabales</taxon>
        <taxon>Fabaceae</taxon>
        <taxon>Papilionoideae</taxon>
        <taxon>50 kb inversion clade</taxon>
        <taxon>NPAAA clade</taxon>
        <taxon>indigoferoid/millettioid clade</taxon>
        <taxon>Phaseoleae</taxon>
        <taxon>Vigna</taxon>
    </lineage>
</organism>
<keyword evidence="2" id="KW-1185">Reference proteome</keyword>
<dbReference type="EMBL" id="CP039349">
    <property type="protein sequence ID" value="QCD94053.1"/>
    <property type="molecule type" value="Genomic_DNA"/>
</dbReference>